<dbReference type="Proteomes" id="UP000325289">
    <property type="component" value="Unassembled WGS sequence"/>
</dbReference>
<evidence type="ECO:0000313" key="1">
    <source>
        <dbReference type="EMBL" id="SFE40905.1"/>
    </source>
</evidence>
<dbReference type="AlphaFoldDB" id="A0A1I2AA16"/>
<protein>
    <submittedName>
        <fullName evidence="1">Uncharacterized protein</fullName>
    </submittedName>
</protein>
<proteinExistence type="predicted"/>
<gene>
    <name evidence="1" type="ORF">SAMN04515678_109155</name>
</gene>
<name>A0A1I2AA16_9RHOB</name>
<organism evidence="1 2">
    <name type="scientific">Roseivivax sediminis</name>
    <dbReference type="NCBI Taxonomy" id="936889"/>
    <lineage>
        <taxon>Bacteria</taxon>
        <taxon>Pseudomonadati</taxon>
        <taxon>Pseudomonadota</taxon>
        <taxon>Alphaproteobacteria</taxon>
        <taxon>Rhodobacterales</taxon>
        <taxon>Roseobacteraceae</taxon>
        <taxon>Roseivivax</taxon>
    </lineage>
</organism>
<sequence length="50" mass="5351">MKAFVTGTALVALGAVLTYTALLSFDQSTAERYQDGSVVLLDHATSWDTD</sequence>
<reference evidence="1 2" key="1">
    <citation type="submission" date="2016-10" db="EMBL/GenBank/DDBJ databases">
        <authorList>
            <person name="Varghese N."/>
            <person name="Submissions S."/>
        </authorList>
    </citation>
    <scope>NUCLEOTIDE SEQUENCE [LARGE SCALE GENOMIC DNA]</scope>
    <source>
        <strain evidence="2">YIM D21,KCTC 23444,ACCC 10710</strain>
    </source>
</reference>
<keyword evidence="2" id="KW-1185">Reference proteome</keyword>
<dbReference type="EMBL" id="FOMS01000009">
    <property type="protein sequence ID" value="SFE40905.1"/>
    <property type="molecule type" value="Genomic_DNA"/>
</dbReference>
<accession>A0A1I2AA16</accession>
<evidence type="ECO:0000313" key="2">
    <source>
        <dbReference type="Proteomes" id="UP000325289"/>
    </source>
</evidence>
<dbReference type="RefSeq" id="WP_188129701.1">
    <property type="nucleotide sequence ID" value="NZ_FOMS01000009.1"/>
</dbReference>